<dbReference type="SUPFAM" id="SSF52096">
    <property type="entry name" value="ClpP/crotonase"/>
    <property type="match status" value="1"/>
</dbReference>
<dbReference type="PANTHER" id="PTHR43459:SF3">
    <property type="entry name" value="ENOYL-COA HYDRATASE ECHA15 (ENOYL HYDRASE) (UNSATURATED ACYL-COA HYDRATASE) (CROTONASE)-RELATED"/>
    <property type="match status" value="1"/>
</dbReference>
<dbReference type="STRING" id="489703.SAMN04488038_106185"/>
<dbReference type="GO" id="GO:0003824">
    <property type="term" value="F:catalytic activity"/>
    <property type="evidence" value="ECO:0007669"/>
    <property type="project" value="UniProtKB-ARBA"/>
</dbReference>
<dbReference type="OrthoDB" id="9797151at2"/>
<dbReference type="InterPro" id="IPR014748">
    <property type="entry name" value="Enoyl-CoA_hydra_C"/>
</dbReference>
<evidence type="ECO:0000313" key="2">
    <source>
        <dbReference type="EMBL" id="SEQ44000.1"/>
    </source>
</evidence>
<accession>A0A1H9G1I8</accession>
<dbReference type="InterPro" id="IPR001753">
    <property type="entry name" value="Enoyl-CoA_hydra/iso"/>
</dbReference>
<evidence type="ECO:0000256" key="1">
    <source>
        <dbReference type="ARBA" id="ARBA00005254"/>
    </source>
</evidence>
<dbReference type="Gene3D" id="3.90.226.10">
    <property type="entry name" value="2-enoyl-CoA Hydratase, Chain A, domain 1"/>
    <property type="match status" value="1"/>
</dbReference>
<dbReference type="CDD" id="cd06558">
    <property type="entry name" value="crotonase-like"/>
    <property type="match status" value="1"/>
</dbReference>
<evidence type="ECO:0000313" key="3">
    <source>
        <dbReference type="Proteomes" id="UP000199233"/>
    </source>
</evidence>
<dbReference type="PANTHER" id="PTHR43459">
    <property type="entry name" value="ENOYL-COA HYDRATASE"/>
    <property type="match status" value="1"/>
</dbReference>
<dbReference type="EMBL" id="FOFS01000006">
    <property type="protein sequence ID" value="SEQ44000.1"/>
    <property type="molecule type" value="Genomic_DNA"/>
</dbReference>
<dbReference type="Pfam" id="PF00378">
    <property type="entry name" value="ECH_1"/>
    <property type="match status" value="1"/>
</dbReference>
<sequence length="268" mass="29128">MNTQSLPQYETLVLERQGRLLTIRLNRPDALNAVNLRMHEELPEVFNFAALDPHSEVVVLTGNGRAFSAGGDLDHVAHNAANPHLFDSEVRLAKRIVFAILDLDKPLICRLNGHAVGLGATMALFCDVIFAAETARIGDPHVAIGLVAGDGGAVIWPQRMGLCRAKEYLLTGELIDAKKAAEIGMINHALPLAELDAAVQAFAERLLQGSTNAVRWTKVLLNLELKRVATAVMDAGIAYEAVAQRSPDHREGVQALIEKRKPQFGRQG</sequence>
<gene>
    <name evidence="2" type="ORF">SAMN04488038_106185</name>
</gene>
<dbReference type="RefSeq" id="WP_093285036.1">
    <property type="nucleotide sequence ID" value="NZ_FOFS01000006.1"/>
</dbReference>
<keyword evidence="3" id="KW-1185">Reference proteome</keyword>
<organism evidence="2 3">
    <name type="scientific">Solimonas aquatica</name>
    <dbReference type="NCBI Taxonomy" id="489703"/>
    <lineage>
        <taxon>Bacteria</taxon>
        <taxon>Pseudomonadati</taxon>
        <taxon>Pseudomonadota</taxon>
        <taxon>Gammaproteobacteria</taxon>
        <taxon>Nevskiales</taxon>
        <taxon>Nevskiaceae</taxon>
        <taxon>Solimonas</taxon>
    </lineage>
</organism>
<comment type="similarity">
    <text evidence="1">Belongs to the enoyl-CoA hydratase/isomerase family.</text>
</comment>
<protein>
    <submittedName>
        <fullName evidence="2">Enoyl-CoA hydratase</fullName>
    </submittedName>
</protein>
<reference evidence="2 3" key="1">
    <citation type="submission" date="2016-10" db="EMBL/GenBank/DDBJ databases">
        <authorList>
            <person name="de Groot N.N."/>
        </authorList>
    </citation>
    <scope>NUCLEOTIDE SEQUENCE [LARGE SCALE GENOMIC DNA]</scope>
    <source>
        <strain evidence="2 3">DSM 25927</strain>
    </source>
</reference>
<dbReference type="AlphaFoldDB" id="A0A1H9G1I8"/>
<dbReference type="InterPro" id="IPR029045">
    <property type="entry name" value="ClpP/crotonase-like_dom_sf"/>
</dbReference>
<proteinExistence type="inferred from homology"/>
<name>A0A1H9G1I8_9GAMM</name>
<dbReference type="Gene3D" id="1.10.12.10">
    <property type="entry name" value="Lyase 2-enoyl-coa Hydratase, Chain A, domain 2"/>
    <property type="match status" value="1"/>
</dbReference>
<dbReference type="Proteomes" id="UP000199233">
    <property type="component" value="Unassembled WGS sequence"/>
</dbReference>